<proteinExistence type="predicted"/>
<accession>A0A101M1R9</accession>
<sequence length="64" mass="7120">MTQRPQDGHHFDLLLLPRDADGCRGIETSLDRRPIGRAFMLCARKGEGAKKGRLKELELLTACG</sequence>
<reference evidence="1" key="1">
    <citation type="journal article" date="2015" name="Genome Biol. Evol.">
        <title>Organellar Genomes of White Spruce (Picea glauca): Assembly and Annotation.</title>
        <authorList>
            <person name="Jackman S.D."/>
            <person name="Warren R.L."/>
            <person name="Gibb E.A."/>
            <person name="Vandervalk B.P."/>
            <person name="Mohamadi H."/>
            <person name="Chu J."/>
            <person name="Raymond A."/>
            <person name="Pleasance S."/>
            <person name="Coope R."/>
            <person name="Wildung M.R."/>
            <person name="Ritland C.E."/>
            <person name="Bousquet J."/>
            <person name="Jones S.J."/>
            <person name="Bohlmann J."/>
            <person name="Birol I."/>
        </authorList>
    </citation>
    <scope>NUCLEOTIDE SEQUENCE [LARGE SCALE GENOMIC DNA]</scope>
    <source>
        <tissue evidence="1">Flushing bud</tissue>
    </source>
</reference>
<evidence type="ECO:0000313" key="1">
    <source>
        <dbReference type="EMBL" id="KUM49322.1"/>
    </source>
</evidence>
<keyword evidence="1" id="KW-0496">Mitochondrion</keyword>
<name>A0A101M1R9_PICGL</name>
<comment type="caution">
    <text evidence="1">The sequence shown here is derived from an EMBL/GenBank/DDBJ whole genome shotgun (WGS) entry which is preliminary data.</text>
</comment>
<protein>
    <submittedName>
        <fullName evidence="1">Uncharacterized protein</fullName>
    </submittedName>
</protein>
<organism evidence="1">
    <name type="scientific">Picea glauca</name>
    <name type="common">White spruce</name>
    <name type="synonym">Pinus glauca</name>
    <dbReference type="NCBI Taxonomy" id="3330"/>
    <lineage>
        <taxon>Eukaryota</taxon>
        <taxon>Viridiplantae</taxon>
        <taxon>Streptophyta</taxon>
        <taxon>Embryophyta</taxon>
        <taxon>Tracheophyta</taxon>
        <taxon>Spermatophyta</taxon>
        <taxon>Pinopsida</taxon>
        <taxon>Pinidae</taxon>
        <taxon>Conifers I</taxon>
        <taxon>Pinales</taxon>
        <taxon>Pinaceae</taxon>
        <taxon>Picea</taxon>
    </lineage>
</organism>
<dbReference type="AlphaFoldDB" id="A0A101M1R9"/>
<geneLocation type="mitochondrion" evidence="1"/>
<dbReference type="EMBL" id="LKAM01000003">
    <property type="protein sequence ID" value="KUM49322.1"/>
    <property type="molecule type" value="Genomic_DNA"/>
</dbReference>
<gene>
    <name evidence="1" type="ORF">ABT39_MTgene3871</name>
</gene>